<proteinExistence type="inferred from homology"/>
<evidence type="ECO:0000256" key="9">
    <source>
        <dbReference type="ARBA" id="ARBA00022801"/>
    </source>
</evidence>
<evidence type="ECO:0000313" key="16">
    <source>
        <dbReference type="EMBL" id="MFC4231285.1"/>
    </source>
</evidence>
<organism evidence="16 17">
    <name type="scientific">Parasediminibacterium paludis</name>
    <dbReference type="NCBI Taxonomy" id="908966"/>
    <lineage>
        <taxon>Bacteria</taxon>
        <taxon>Pseudomonadati</taxon>
        <taxon>Bacteroidota</taxon>
        <taxon>Chitinophagia</taxon>
        <taxon>Chitinophagales</taxon>
        <taxon>Chitinophagaceae</taxon>
        <taxon>Parasediminibacterium</taxon>
    </lineage>
</organism>
<evidence type="ECO:0000256" key="10">
    <source>
        <dbReference type="ARBA" id="ARBA00023004"/>
    </source>
</evidence>
<keyword evidence="13 14" id="KW-0326">Glycosidase</keyword>
<dbReference type="InterPro" id="IPR011257">
    <property type="entry name" value="DNA_glycosylase"/>
</dbReference>
<comment type="function">
    <text evidence="2">Adenine glycosylase active on G-A mispairs. MutY also corrects error-prone DNA synthesis past GO lesions which are due to the oxidatively damaged form of guanine: 7,8-dihydro-8-oxoguanine (8-oxo-dGTP).</text>
</comment>
<evidence type="ECO:0000256" key="1">
    <source>
        <dbReference type="ARBA" id="ARBA00000843"/>
    </source>
</evidence>
<dbReference type="SMART" id="SM00478">
    <property type="entry name" value="ENDO3c"/>
    <property type="match status" value="1"/>
</dbReference>
<evidence type="ECO:0000256" key="13">
    <source>
        <dbReference type="ARBA" id="ARBA00023295"/>
    </source>
</evidence>
<evidence type="ECO:0000256" key="4">
    <source>
        <dbReference type="ARBA" id="ARBA00012045"/>
    </source>
</evidence>
<dbReference type="InterPro" id="IPR044298">
    <property type="entry name" value="MIG/MutY"/>
</dbReference>
<dbReference type="Pfam" id="PF00730">
    <property type="entry name" value="HhH-GPD"/>
    <property type="match status" value="1"/>
</dbReference>
<dbReference type="Gene3D" id="1.10.1670.10">
    <property type="entry name" value="Helix-hairpin-Helix base-excision DNA repair enzymes (C-terminal)"/>
    <property type="match status" value="1"/>
</dbReference>
<sequence length="358" mass="40983">MQQSAFTKKLMHWNEVDNNRPMPWKGETDPYKIWLSEIILQQTQVKQGWGYYERFISNFPTVQDLAAAKDEAVFKLWEGLGYYNRCKNLLTSARFITKELNGKFPNTYDDIVGLKGVGPYTAAAIASFAFNLPYAVVDGNVFRVLARVFGIDTAIDSTKGKQQFTKLANKVLDTNQPGIYNQAIMDFGATMCKPFAPQCHICPLQSTCVGYQKGSVNLLPIKEKVLTKKSRWLYYFVIECGGKTLVHKRTANDIWQSLYEFYVLEANEQQDWTKTQVQQWFQQQLNVSDVALISVSPLQKQQLTHQLIKGQFISVKIDAIPKTLAHYEWVNNSDIHTLAFPKFINQYLETPTAQGQLF</sequence>
<keyword evidence="8 14" id="KW-0227">DNA damage</keyword>
<evidence type="ECO:0000256" key="2">
    <source>
        <dbReference type="ARBA" id="ARBA00002933"/>
    </source>
</evidence>
<evidence type="ECO:0000256" key="14">
    <source>
        <dbReference type="RuleBase" id="RU365096"/>
    </source>
</evidence>
<comment type="similarity">
    <text evidence="3 14">Belongs to the Nth/MutY family.</text>
</comment>
<comment type="cofactor">
    <cofactor evidence="14">
        <name>[4Fe-4S] cluster</name>
        <dbReference type="ChEBI" id="CHEBI:49883"/>
    </cofactor>
    <text evidence="14">Binds 1 [4Fe-4S] cluster.</text>
</comment>
<keyword evidence="7" id="KW-0479">Metal-binding</keyword>
<evidence type="ECO:0000256" key="6">
    <source>
        <dbReference type="ARBA" id="ARBA00022485"/>
    </source>
</evidence>
<evidence type="ECO:0000256" key="5">
    <source>
        <dbReference type="ARBA" id="ARBA00022023"/>
    </source>
</evidence>
<dbReference type="GO" id="GO:0000701">
    <property type="term" value="F:purine-specific mismatch base pair DNA N-glycosylase activity"/>
    <property type="evidence" value="ECO:0007669"/>
    <property type="project" value="UniProtKB-EC"/>
</dbReference>
<evidence type="ECO:0000256" key="8">
    <source>
        <dbReference type="ARBA" id="ARBA00022763"/>
    </source>
</evidence>
<dbReference type="RefSeq" id="WP_379012675.1">
    <property type="nucleotide sequence ID" value="NZ_JBHSDC010000003.1"/>
</dbReference>
<comment type="catalytic activity">
    <reaction evidence="1 14">
        <text>Hydrolyzes free adenine bases from 7,8-dihydro-8-oxoguanine:adenine mismatched double-stranded DNA, leaving an apurinic site.</text>
        <dbReference type="EC" id="3.2.2.31"/>
    </reaction>
</comment>
<keyword evidence="9 16" id="KW-0378">Hydrolase</keyword>
<evidence type="ECO:0000256" key="3">
    <source>
        <dbReference type="ARBA" id="ARBA00008343"/>
    </source>
</evidence>
<dbReference type="SUPFAM" id="SSF55811">
    <property type="entry name" value="Nudix"/>
    <property type="match status" value="1"/>
</dbReference>
<dbReference type="EMBL" id="JBHSDC010000003">
    <property type="protein sequence ID" value="MFC4231285.1"/>
    <property type="molecule type" value="Genomic_DNA"/>
</dbReference>
<dbReference type="InterPro" id="IPR023170">
    <property type="entry name" value="HhH_base_excis_C"/>
</dbReference>
<evidence type="ECO:0000313" key="17">
    <source>
        <dbReference type="Proteomes" id="UP001595906"/>
    </source>
</evidence>
<name>A0ABV8PVM3_9BACT</name>
<evidence type="ECO:0000259" key="15">
    <source>
        <dbReference type="SMART" id="SM00478"/>
    </source>
</evidence>
<keyword evidence="6" id="KW-0004">4Fe-4S</keyword>
<dbReference type="InterPro" id="IPR003265">
    <property type="entry name" value="HhH-GPD_domain"/>
</dbReference>
<keyword evidence="17" id="KW-1185">Reference proteome</keyword>
<feature type="domain" description="HhH-GPD" evidence="15">
    <location>
        <begin position="39"/>
        <end position="190"/>
    </location>
</feature>
<comment type="caution">
    <text evidence="16">The sequence shown here is derived from an EMBL/GenBank/DDBJ whole genome shotgun (WGS) entry which is preliminary data.</text>
</comment>
<dbReference type="Proteomes" id="UP001595906">
    <property type="component" value="Unassembled WGS sequence"/>
</dbReference>
<keyword evidence="12" id="KW-0234">DNA repair</keyword>
<reference evidence="17" key="1">
    <citation type="journal article" date="2019" name="Int. J. Syst. Evol. Microbiol.">
        <title>The Global Catalogue of Microorganisms (GCM) 10K type strain sequencing project: providing services to taxonomists for standard genome sequencing and annotation.</title>
        <authorList>
            <consortium name="The Broad Institute Genomics Platform"/>
            <consortium name="The Broad Institute Genome Sequencing Center for Infectious Disease"/>
            <person name="Wu L."/>
            <person name="Ma J."/>
        </authorList>
    </citation>
    <scope>NUCLEOTIDE SEQUENCE [LARGE SCALE GENOMIC DNA]</scope>
    <source>
        <strain evidence="17">CECT 8010</strain>
    </source>
</reference>
<dbReference type="CDD" id="cd00056">
    <property type="entry name" value="ENDO3c"/>
    <property type="match status" value="1"/>
</dbReference>
<accession>A0ABV8PVM3</accession>
<dbReference type="NCBIfam" id="TIGR01084">
    <property type="entry name" value="mutY"/>
    <property type="match status" value="1"/>
</dbReference>
<dbReference type="Pfam" id="PF00633">
    <property type="entry name" value="HHH"/>
    <property type="match status" value="1"/>
</dbReference>
<protein>
    <recommendedName>
        <fullName evidence="5 14">Adenine DNA glycosylase</fullName>
        <ecNumber evidence="4 14">3.2.2.31</ecNumber>
    </recommendedName>
</protein>
<dbReference type="EC" id="3.2.2.31" evidence="4 14"/>
<dbReference type="CDD" id="cd03431">
    <property type="entry name" value="NUDIX_DNA_Glycosylase_C-MutY"/>
    <property type="match status" value="1"/>
</dbReference>
<dbReference type="InterPro" id="IPR015797">
    <property type="entry name" value="NUDIX_hydrolase-like_dom_sf"/>
</dbReference>
<dbReference type="Gene3D" id="3.90.79.10">
    <property type="entry name" value="Nucleoside Triphosphate Pyrophosphohydrolase"/>
    <property type="match status" value="1"/>
</dbReference>
<dbReference type="InterPro" id="IPR029119">
    <property type="entry name" value="MutY_C"/>
</dbReference>
<dbReference type="PANTHER" id="PTHR42944">
    <property type="entry name" value="ADENINE DNA GLYCOSYLASE"/>
    <property type="match status" value="1"/>
</dbReference>
<dbReference type="InterPro" id="IPR000445">
    <property type="entry name" value="HhH_motif"/>
</dbReference>
<evidence type="ECO:0000256" key="11">
    <source>
        <dbReference type="ARBA" id="ARBA00023014"/>
    </source>
</evidence>
<dbReference type="InterPro" id="IPR005760">
    <property type="entry name" value="A/G_AdeGlyc_MutY"/>
</dbReference>
<dbReference type="SUPFAM" id="SSF48150">
    <property type="entry name" value="DNA-glycosylase"/>
    <property type="match status" value="1"/>
</dbReference>
<dbReference type="Gene3D" id="1.10.340.30">
    <property type="entry name" value="Hypothetical protein, domain 2"/>
    <property type="match status" value="1"/>
</dbReference>
<evidence type="ECO:0000256" key="7">
    <source>
        <dbReference type="ARBA" id="ARBA00022723"/>
    </source>
</evidence>
<dbReference type="Pfam" id="PF14815">
    <property type="entry name" value="NUDIX_4"/>
    <property type="match status" value="1"/>
</dbReference>
<dbReference type="PANTHER" id="PTHR42944:SF1">
    <property type="entry name" value="ADENINE DNA GLYCOSYLASE"/>
    <property type="match status" value="1"/>
</dbReference>
<keyword evidence="10 14" id="KW-0408">Iron</keyword>
<evidence type="ECO:0000256" key="12">
    <source>
        <dbReference type="ARBA" id="ARBA00023204"/>
    </source>
</evidence>
<keyword evidence="11" id="KW-0411">Iron-sulfur</keyword>
<gene>
    <name evidence="16" type="primary">mutY</name>
    <name evidence="16" type="ORF">ACFOW1_05245</name>
</gene>